<sequence length="331" mass="37652">MINHLELDGFKSFVLDNIEFGTLTLLTGLNSCGKSSVIQALLMLEKMAKQQEYLLDGHGDIQELKNPYCQYMEVTAETTEGCVFKIPLSEPNNNPRDFPKLIYISADRFGSELFLPIFSGNNFDLGRKGENIFKCIDENSELILPESMQHPFSKGETFGHNVEAWLKLVSPNVKFNYQLQRLSDSSFATFNGFRAKNVGFGLSYTLPVIVTLLLASVKPNCMIMIENPEAHLHPRGQTEIAKLIALSAEAAKEINTQILIETHSDHLFDAIRIYAKNSKKDFHKLLRVYWFELNNQSNTEIEKINIDENGRMDNCPQGFFDQFEINARKLL</sequence>
<dbReference type="PIRSF" id="PIRSF034888">
    <property type="entry name" value="P-loop_UCP034888"/>
    <property type="match status" value="1"/>
</dbReference>
<dbReference type="OrthoDB" id="5623612at2"/>
<name>A0A251X820_9GAMM</name>
<dbReference type="RefSeq" id="WP_086487718.1">
    <property type="nucleotide sequence ID" value="NZ_MSLT01000012.1"/>
</dbReference>
<protein>
    <recommendedName>
        <fullName evidence="5">DUF3696 domain-containing protein</fullName>
    </recommendedName>
</protein>
<dbReference type="InterPro" id="IPR022532">
    <property type="entry name" value="DUF3696"/>
</dbReference>
<gene>
    <name evidence="3" type="ORF">TPSD3_06210</name>
</gene>
<evidence type="ECO:0008006" key="5">
    <source>
        <dbReference type="Google" id="ProtNLM"/>
    </source>
</evidence>
<organism evidence="3 4">
    <name type="scientific">Thioflexithrix psekupsensis</name>
    <dbReference type="NCBI Taxonomy" id="1570016"/>
    <lineage>
        <taxon>Bacteria</taxon>
        <taxon>Pseudomonadati</taxon>
        <taxon>Pseudomonadota</taxon>
        <taxon>Gammaproteobacteria</taxon>
        <taxon>Thiotrichales</taxon>
        <taxon>Thioflexithrix</taxon>
    </lineage>
</organism>
<evidence type="ECO:0000313" key="3">
    <source>
        <dbReference type="EMBL" id="OUD13934.1"/>
    </source>
</evidence>
<dbReference type="EMBL" id="MSLT01000012">
    <property type="protein sequence ID" value="OUD13934.1"/>
    <property type="molecule type" value="Genomic_DNA"/>
</dbReference>
<proteinExistence type="predicted"/>
<reference evidence="3 4" key="1">
    <citation type="submission" date="2016-12" db="EMBL/GenBank/DDBJ databases">
        <title>Thioflexothrix psekupsii D3 genome sequencing and assembly.</title>
        <authorList>
            <person name="Fomenkov A."/>
            <person name="Vincze T."/>
            <person name="Grabovich M."/>
            <person name="Anton B.P."/>
            <person name="Dubinina G."/>
            <person name="Orlova M."/>
            <person name="Belousova E."/>
            <person name="Roberts R.J."/>
        </authorList>
    </citation>
    <scope>NUCLEOTIDE SEQUENCE [LARGE SCALE GENOMIC DNA]</scope>
    <source>
        <strain evidence="3">D3</strain>
    </source>
</reference>
<dbReference type="SUPFAM" id="SSF52540">
    <property type="entry name" value="P-loop containing nucleoside triphosphate hydrolases"/>
    <property type="match status" value="1"/>
</dbReference>
<dbReference type="AlphaFoldDB" id="A0A251X820"/>
<dbReference type="InterPro" id="IPR041685">
    <property type="entry name" value="AAA_GajA/Old/RecF-like"/>
</dbReference>
<dbReference type="Pfam" id="PF13175">
    <property type="entry name" value="AAA_15"/>
    <property type="match status" value="1"/>
</dbReference>
<dbReference type="Proteomes" id="UP000194798">
    <property type="component" value="Unassembled WGS sequence"/>
</dbReference>
<dbReference type="InterPro" id="IPR051396">
    <property type="entry name" value="Bact_Antivir_Def_Nuclease"/>
</dbReference>
<dbReference type="PANTHER" id="PTHR43581:SF2">
    <property type="entry name" value="EXCINUCLEASE ATPASE SUBUNIT"/>
    <property type="match status" value="1"/>
</dbReference>
<feature type="domain" description="DUF3696" evidence="1">
    <location>
        <begin position="288"/>
        <end position="330"/>
    </location>
</feature>
<dbReference type="Gene3D" id="3.40.50.300">
    <property type="entry name" value="P-loop containing nucleotide triphosphate hydrolases"/>
    <property type="match status" value="2"/>
</dbReference>
<feature type="domain" description="Endonuclease GajA/Old nuclease/RecF-like AAA" evidence="2">
    <location>
        <begin position="168"/>
        <end position="267"/>
    </location>
</feature>
<keyword evidence="4" id="KW-1185">Reference proteome</keyword>
<evidence type="ECO:0000259" key="1">
    <source>
        <dbReference type="Pfam" id="PF12476"/>
    </source>
</evidence>
<accession>A0A251X820</accession>
<comment type="caution">
    <text evidence="3">The sequence shown here is derived from an EMBL/GenBank/DDBJ whole genome shotgun (WGS) entry which is preliminary data.</text>
</comment>
<dbReference type="InterPro" id="IPR027417">
    <property type="entry name" value="P-loop_NTPase"/>
</dbReference>
<dbReference type="InterPro" id="IPR014592">
    <property type="entry name" value="P-loop_UCP034888"/>
</dbReference>
<evidence type="ECO:0000313" key="4">
    <source>
        <dbReference type="Proteomes" id="UP000194798"/>
    </source>
</evidence>
<dbReference type="Pfam" id="PF12476">
    <property type="entry name" value="DUF3696"/>
    <property type="match status" value="1"/>
</dbReference>
<evidence type="ECO:0000259" key="2">
    <source>
        <dbReference type="Pfam" id="PF13175"/>
    </source>
</evidence>
<dbReference type="PANTHER" id="PTHR43581">
    <property type="entry name" value="ATP/GTP PHOSPHATASE"/>
    <property type="match status" value="1"/>
</dbReference>